<comment type="similarity">
    <text evidence="1">Belongs to the CdaR family.</text>
</comment>
<dbReference type="Pfam" id="PF17853">
    <property type="entry name" value="GGDEF_2"/>
    <property type="match status" value="1"/>
</dbReference>
<evidence type="ECO:0000259" key="3">
    <source>
        <dbReference type="Pfam" id="PF14361"/>
    </source>
</evidence>
<dbReference type="InterPro" id="IPR025736">
    <property type="entry name" value="PucR_C-HTH_dom"/>
</dbReference>
<evidence type="ECO:0000313" key="6">
    <source>
        <dbReference type="Proteomes" id="UP000741013"/>
    </source>
</evidence>
<comment type="caution">
    <text evidence="5">The sequence shown here is derived from an EMBL/GenBank/DDBJ whole genome shotgun (WGS) entry which is preliminary data.</text>
</comment>
<evidence type="ECO:0000259" key="4">
    <source>
        <dbReference type="Pfam" id="PF17853"/>
    </source>
</evidence>
<feature type="domain" description="RsbT co-antagonist protein RsbRD N-terminal" evidence="3">
    <location>
        <begin position="18"/>
        <end position="144"/>
    </location>
</feature>
<organism evidence="5 6">
    <name type="scientific">Amycolatopsis magusensis</name>
    <dbReference type="NCBI Taxonomy" id="882444"/>
    <lineage>
        <taxon>Bacteria</taxon>
        <taxon>Bacillati</taxon>
        <taxon>Actinomycetota</taxon>
        <taxon>Actinomycetes</taxon>
        <taxon>Pseudonocardiales</taxon>
        <taxon>Pseudonocardiaceae</taxon>
        <taxon>Amycolatopsis</taxon>
    </lineage>
</organism>
<keyword evidence="6" id="KW-1185">Reference proteome</keyword>
<dbReference type="InterPro" id="IPR025751">
    <property type="entry name" value="RsbRD_N_dom"/>
</dbReference>
<dbReference type="Pfam" id="PF14361">
    <property type="entry name" value="RsbRD_N"/>
    <property type="match status" value="1"/>
</dbReference>
<evidence type="ECO:0008006" key="7">
    <source>
        <dbReference type="Google" id="ProtNLM"/>
    </source>
</evidence>
<dbReference type="InterPro" id="IPR041522">
    <property type="entry name" value="CdaR_GGDEF"/>
</dbReference>
<dbReference type="Pfam" id="PF13556">
    <property type="entry name" value="HTH_30"/>
    <property type="match status" value="1"/>
</dbReference>
<evidence type="ECO:0000313" key="5">
    <source>
        <dbReference type="EMBL" id="MBP2183345.1"/>
    </source>
</evidence>
<dbReference type="Proteomes" id="UP000741013">
    <property type="component" value="Unassembled WGS sequence"/>
</dbReference>
<name>A0ABS4PVA9_9PSEU</name>
<sequence length="380" mass="41290">MSDLFGLLEKRAEANARAEVVAYAREIPDYRREAADPRGHAAMLDYAIWMRRHTVEMTRGDDPLGESALAFIGEIGRERASNGFSTRAAESVLVLHANLMLHEIHDAAGDGEDLNQLLQLTAWFGAQGLRGTAAYMRGYLDEQALRVKLAQRIRNLAESLLANAATAAEIARSLGVTVHEEYVAVVVRCPEKPGELADEIVELAFKQHAVPALWREPGELVALLPAGRDEPLTVVRAIVELAGGPCAVGAAPGRSTALAEAVAVATRVAQVAPRERVPRAVYGIPEVFVELGVAHVPEVDEWLGDLVRRLANGPDLVATLDLYYRNDMNRLTTALALHIHPRTLDYRLGRVRELTGVDPGSVRGIRILSSAVARALREPG</sequence>
<dbReference type="EMBL" id="JAGGMS010000001">
    <property type="protein sequence ID" value="MBP2183345.1"/>
    <property type="molecule type" value="Genomic_DNA"/>
</dbReference>
<proteinExistence type="inferred from homology"/>
<dbReference type="InterPro" id="IPR042070">
    <property type="entry name" value="PucR_C-HTH_sf"/>
</dbReference>
<dbReference type="Gene3D" id="1.10.10.2840">
    <property type="entry name" value="PucR C-terminal helix-turn-helix domain"/>
    <property type="match status" value="1"/>
</dbReference>
<dbReference type="RefSeq" id="WP_209666525.1">
    <property type="nucleotide sequence ID" value="NZ_JAGGMS010000001.1"/>
</dbReference>
<dbReference type="InterPro" id="IPR051448">
    <property type="entry name" value="CdaR-like_regulators"/>
</dbReference>
<reference evidence="5 6" key="1">
    <citation type="submission" date="2021-03" db="EMBL/GenBank/DDBJ databases">
        <title>Sequencing the genomes of 1000 actinobacteria strains.</title>
        <authorList>
            <person name="Klenk H.-P."/>
        </authorList>
    </citation>
    <scope>NUCLEOTIDE SEQUENCE [LARGE SCALE GENOMIC DNA]</scope>
    <source>
        <strain evidence="5 6">DSM 45510</strain>
    </source>
</reference>
<feature type="domain" description="CdaR GGDEF-like" evidence="4">
    <location>
        <begin position="166"/>
        <end position="252"/>
    </location>
</feature>
<dbReference type="PANTHER" id="PTHR33744:SF1">
    <property type="entry name" value="DNA-BINDING TRANSCRIPTIONAL ACTIVATOR ADER"/>
    <property type="match status" value="1"/>
</dbReference>
<protein>
    <recommendedName>
        <fullName evidence="7">PucR C-terminal helix-turn-helix domain-containing protein</fullName>
    </recommendedName>
</protein>
<feature type="domain" description="PucR C-terminal helix-turn-helix" evidence="2">
    <location>
        <begin position="316"/>
        <end position="365"/>
    </location>
</feature>
<accession>A0ABS4PVA9</accession>
<evidence type="ECO:0000259" key="2">
    <source>
        <dbReference type="Pfam" id="PF13556"/>
    </source>
</evidence>
<evidence type="ECO:0000256" key="1">
    <source>
        <dbReference type="ARBA" id="ARBA00006754"/>
    </source>
</evidence>
<dbReference type="PANTHER" id="PTHR33744">
    <property type="entry name" value="CARBOHYDRATE DIACID REGULATOR"/>
    <property type="match status" value="1"/>
</dbReference>
<gene>
    <name evidence="5" type="ORF">JOM49_004871</name>
</gene>